<comment type="catalytic activity">
    <reaction evidence="5">
        <text>N-formimidoyl-L-glutamate + H2O = formamide + L-glutamate</text>
        <dbReference type="Rhea" id="RHEA:22492"/>
        <dbReference type="ChEBI" id="CHEBI:15377"/>
        <dbReference type="ChEBI" id="CHEBI:16397"/>
        <dbReference type="ChEBI" id="CHEBI:29985"/>
        <dbReference type="ChEBI" id="CHEBI:58928"/>
        <dbReference type="EC" id="3.5.3.8"/>
    </reaction>
</comment>
<reference evidence="9 10" key="1">
    <citation type="submission" date="2019-07" db="EMBL/GenBank/DDBJ databases">
        <title>Tepidimonas taiwanensis I1-1 draft genome.</title>
        <authorList>
            <person name="Da Costa M.S."/>
            <person name="Froufe H.J.C."/>
            <person name="Egas C."/>
            <person name="Albuquerque L."/>
        </authorList>
    </citation>
    <scope>NUCLEOTIDE SEQUENCE [LARGE SCALE GENOMIC DNA]</scope>
    <source>
        <strain evidence="9 10">I1-1</strain>
    </source>
</reference>
<dbReference type="Gene3D" id="3.40.800.10">
    <property type="entry name" value="Ureohydrolase domain"/>
    <property type="match status" value="1"/>
</dbReference>
<feature type="binding site" evidence="5">
    <location>
        <position position="239"/>
    </location>
    <ligand>
        <name>Mn(2+)</name>
        <dbReference type="ChEBI" id="CHEBI:29035"/>
        <label>2</label>
    </ligand>
</feature>
<dbReference type="PANTHER" id="PTHR11358:SF35">
    <property type="entry name" value="FORMIMIDOYLGLUTAMASE"/>
    <property type="match status" value="1"/>
</dbReference>
<dbReference type="InterPro" id="IPR006035">
    <property type="entry name" value="Ureohydrolase"/>
</dbReference>
<keyword evidence="1 5" id="KW-0479">Metal-binding</keyword>
<keyword evidence="3 5" id="KW-0369">Histidine metabolism</keyword>
<dbReference type="HAMAP" id="MF_00737">
    <property type="entry name" value="Formimidoylglutam"/>
    <property type="match status" value="1"/>
</dbReference>
<feature type="binding site" evidence="5">
    <location>
        <position position="237"/>
    </location>
    <ligand>
        <name>Mn(2+)</name>
        <dbReference type="ChEBI" id="CHEBI:29035"/>
        <label>2</label>
    </ligand>
</feature>
<evidence type="ECO:0000256" key="8">
    <source>
        <dbReference type="PROSITE-ProRule" id="PRU00742"/>
    </source>
</evidence>
<dbReference type="PROSITE" id="PS51409">
    <property type="entry name" value="ARGINASE_2"/>
    <property type="match status" value="1"/>
</dbReference>
<dbReference type="GO" id="GO:0033389">
    <property type="term" value="P:putrescine biosynthetic process from arginine, via agmatine"/>
    <property type="evidence" value="ECO:0007669"/>
    <property type="project" value="TreeGrafter"/>
</dbReference>
<dbReference type="GO" id="GO:0008783">
    <property type="term" value="F:agmatinase activity"/>
    <property type="evidence" value="ECO:0007669"/>
    <property type="project" value="TreeGrafter"/>
</dbReference>
<dbReference type="GO" id="GO:0030145">
    <property type="term" value="F:manganese ion binding"/>
    <property type="evidence" value="ECO:0007669"/>
    <property type="project" value="UniProtKB-UniRule"/>
</dbReference>
<dbReference type="Proteomes" id="UP000317763">
    <property type="component" value="Unassembled WGS sequence"/>
</dbReference>
<gene>
    <name evidence="5 9" type="primary">hutG</name>
    <name evidence="9" type="ORF">Ttaiw_01347</name>
</gene>
<evidence type="ECO:0000313" key="10">
    <source>
        <dbReference type="Proteomes" id="UP000317763"/>
    </source>
</evidence>
<dbReference type="PRINTS" id="PR00116">
    <property type="entry name" value="ARGINASE"/>
</dbReference>
<feature type="binding site" evidence="5">
    <location>
        <position position="147"/>
    </location>
    <ligand>
        <name>Mn(2+)</name>
        <dbReference type="ChEBI" id="CHEBI:29035"/>
        <label>2</label>
    </ligand>
</feature>
<dbReference type="EMBL" id="VJOM01000012">
    <property type="protein sequence ID" value="TSE31928.1"/>
    <property type="molecule type" value="Genomic_DNA"/>
</dbReference>
<dbReference type="UniPathway" id="UPA00379">
    <property type="reaction ID" value="UER00552"/>
</dbReference>
<evidence type="ECO:0000256" key="1">
    <source>
        <dbReference type="ARBA" id="ARBA00022723"/>
    </source>
</evidence>
<dbReference type="GO" id="GO:0019557">
    <property type="term" value="P:L-histidine catabolic process to glutamate and formate"/>
    <property type="evidence" value="ECO:0007669"/>
    <property type="project" value="UniProtKB-UniPathway"/>
</dbReference>
<dbReference type="SUPFAM" id="SSF52768">
    <property type="entry name" value="Arginase/deacetylase"/>
    <property type="match status" value="1"/>
</dbReference>
<sequence length="314" mass="33614">MSDFVWRGRIDADDSGVTTRWHQHVRPLAQADRPGVVLLGFACDEGVRRNGGRVGAARGPQALRSALANVPVLGEPAVFDDGDVGCECGNLEAAQRALATRVAAALSAGHYPIVLGGGHEVAWGSFQGLAHARPHLARVLIVNLDAHFDLRQAPHPNSGTPFFQIRAWCAAHGRPFQYRVLGISRFANTQALFDRARDWEVPYWTDEVLQTTDGVRAALAALSRDLTTCDAVYLSVCLDVLPASLAPGVSAPAALGVPLAHVETMIDHVMASGRVALADIAELNPALDRDALTARAAARLVARITRGWAPHMCR</sequence>
<dbReference type="OrthoDB" id="9789727at2"/>
<feature type="binding site" evidence="5">
    <location>
        <position position="145"/>
    </location>
    <ligand>
        <name>Mn(2+)</name>
        <dbReference type="ChEBI" id="CHEBI:29035"/>
        <label>2</label>
    </ligand>
</feature>
<protein>
    <recommendedName>
        <fullName evidence="5 6">Formimidoylglutamase</fullName>
        <ecNumber evidence="5 6">3.5.3.8</ecNumber>
    </recommendedName>
    <alternativeName>
        <fullName evidence="5">Formiminoglutamase</fullName>
    </alternativeName>
    <alternativeName>
        <fullName evidence="5">Formiminoglutamate hydrolase</fullName>
    </alternativeName>
</protein>
<feature type="binding site" evidence="5 7">
    <location>
        <position position="149"/>
    </location>
    <ligand>
        <name>Mn(2+)</name>
        <dbReference type="ChEBI" id="CHEBI:29035"/>
        <label>1</label>
    </ligand>
</feature>
<dbReference type="NCBIfam" id="TIGR01227">
    <property type="entry name" value="hutG"/>
    <property type="match status" value="1"/>
</dbReference>
<comment type="function">
    <text evidence="5">Catalyzes the conversion of N-formimidoyl-L-glutamate to L-glutamate and formamide.</text>
</comment>
<comment type="similarity">
    <text evidence="5 8">Belongs to the arginase family.</text>
</comment>
<keyword evidence="10" id="KW-1185">Reference proteome</keyword>
<evidence type="ECO:0000256" key="3">
    <source>
        <dbReference type="ARBA" id="ARBA00022808"/>
    </source>
</evidence>
<organism evidence="9 10">
    <name type="scientific">Tepidimonas taiwanensis</name>
    <dbReference type="NCBI Taxonomy" id="307486"/>
    <lineage>
        <taxon>Bacteria</taxon>
        <taxon>Pseudomonadati</taxon>
        <taxon>Pseudomonadota</taxon>
        <taxon>Betaproteobacteria</taxon>
        <taxon>Burkholderiales</taxon>
        <taxon>Tepidimonas</taxon>
    </lineage>
</organism>
<dbReference type="STRING" id="307486.GCA_000807215_02088"/>
<dbReference type="PIRSF" id="PIRSF036979">
    <property type="entry name" value="Arginase"/>
    <property type="match status" value="1"/>
</dbReference>
<dbReference type="CDD" id="cd09988">
    <property type="entry name" value="Formimidoylglutamase"/>
    <property type="match status" value="1"/>
</dbReference>
<feature type="binding site" evidence="5 7">
    <location>
        <position position="145"/>
    </location>
    <ligand>
        <name>Mn(2+)</name>
        <dbReference type="ChEBI" id="CHEBI:29035"/>
        <label>1</label>
    </ligand>
</feature>
<feature type="binding site" evidence="5 7">
    <location>
        <position position="119"/>
    </location>
    <ligand>
        <name>Mn(2+)</name>
        <dbReference type="ChEBI" id="CHEBI:29035"/>
        <label>1</label>
    </ligand>
</feature>
<accession>A0A554X7X1</accession>
<keyword evidence="4 5" id="KW-0464">Manganese</keyword>
<dbReference type="EC" id="3.5.3.8" evidence="5 6"/>
<comment type="pathway">
    <text evidence="5">Amino-acid degradation; L-histidine degradation into L-glutamate; L-glutamate from N-formimidoyl-L-glutamate (hydrolase route): step 1/1.</text>
</comment>
<dbReference type="GO" id="GO:0050415">
    <property type="term" value="F:formimidoylglutamase activity"/>
    <property type="evidence" value="ECO:0007669"/>
    <property type="project" value="UniProtKB-UniRule"/>
</dbReference>
<evidence type="ECO:0000313" key="9">
    <source>
        <dbReference type="EMBL" id="TSE31928.1"/>
    </source>
</evidence>
<feature type="binding site" evidence="5 7">
    <location>
        <position position="237"/>
    </location>
    <ligand>
        <name>Mn(2+)</name>
        <dbReference type="ChEBI" id="CHEBI:29035"/>
        <label>1</label>
    </ligand>
</feature>
<evidence type="ECO:0000256" key="5">
    <source>
        <dbReference type="HAMAP-Rule" id="MF_00737"/>
    </source>
</evidence>
<dbReference type="InterPro" id="IPR023696">
    <property type="entry name" value="Ureohydrolase_dom_sf"/>
</dbReference>
<comment type="caution">
    <text evidence="9">The sequence shown here is derived from an EMBL/GenBank/DDBJ whole genome shotgun (WGS) entry which is preliminary data.</text>
</comment>
<evidence type="ECO:0000256" key="6">
    <source>
        <dbReference type="NCBIfam" id="TIGR01227"/>
    </source>
</evidence>
<evidence type="ECO:0000256" key="2">
    <source>
        <dbReference type="ARBA" id="ARBA00022801"/>
    </source>
</evidence>
<dbReference type="RefSeq" id="WP_058615994.1">
    <property type="nucleotide sequence ID" value="NZ_CP083911.1"/>
</dbReference>
<dbReference type="GO" id="GO:0019556">
    <property type="term" value="P:L-histidine catabolic process to glutamate and formamide"/>
    <property type="evidence" value="ECO:0007669"/>
    <property type="project" value="UniProtKB-UniRule"/>
</dbReference>
<dbReference type="InterPro" id="IPR005923">
    <property type="entry name" value="HutG"/>
</dbReference>
<dbReference type="Pfam" id="PF00491">
    <property type="entry name" value="Arginase"/>
    <property type="match status" value="1"/>
</dbReference>
<dbReference type="AlphaFoldDB" id="A0A554X7X1"/>
<dbReference type="PANTHER" id="PTHR11358">
    <property type="entry name" value="ARGINASE/AGMATINASE"/>
    <property type="match status" value="1"/>
</dbReference>
<proteinExistence type="inferred from homology"/>
<keyword evidence="2 5" id="KW-0378">Hydrolase</keyword>
<evidence type="ECO:0000256" key="7">
    <source>
        <dbReference type="PIRSR" id="PIRSR036979-1"/>
    </source>
</evidence>
<evidence type="ECO:0000256" key="4">
    <source>
        <dbReference type="ARBA" id="ARBA00023211"/>
    </source>
</evidence>
<feature type="binding site" evidence="7">
    <location>
        <position position="147"/>
    </location>
    <ligand>
        <name>Mn(2+)</name>
        <dbReference type="ChEBI" id="CHEBI:29035"/>
        <label>1</label>
    </ligand>
</feature>
<name>A0A554X7X1_9BURK</name>
<feature type="binding site" evidence="7">
    <location>
        <position position="239"/>
    </location>
    <ligand>
        <name>Mn(2+)</name>
        <dbReference type="ChEBI" id="CHEBI:29035"/>
        <label>1</label>
    </ligand>
</feature>
<comment type="cofactor">
    <cofactor evidence="5 7">
        <name>Mn(2+)</name>
        <dbReference type="ChEBI" id="CHEBI:29035"/>
    </cofactor>
    <text evidence="5 7">Binds 2 manganese ions per subunit.</text>
</comment>